<comment type="caution">
    <text evidence="1">The sequence shown here is derived from an EMBL/GenBank/DDBJ whole genome shotgun (WGS) entry which is preliminary data.</text>
</comment>
<organism evidence="1 2">
    <name type="scientific">Diploscapter pachys</name>
    <dbReference type="NCBI Taxonomy" id="2018661"/>
    <lineage>
        <taxon>Eukaryota</taxon>
        <taxon>Metazoa</taxon>
        <taxon>Ecdysozoa</taxon>
        <taxon>Nematoda</taxon>
        <taxon>Chromadorea</taxon>
        <taxon>Rhabditida</taxon>
        <taxon>Rhabditina</taxon>
        <taxon>Rhabditomorpha</taxon>
        <taxon>Rhabditoidea</taxon>
        <taxon>Rhabditidae</taxon>
        <taxon>Diploscapter</taxon>
    </lineage>
</organism>
<gene>
    <name evidence="1" type="ORF">WR25_16924</name>
</gene>
<dbReference type="AlphaFoldDB" id="A0A2A2JP99"/>
<keyword evidence="2" id="KW-1185">Reference proteome</keyword>
<accession>A0A2A2JP99</accession>
<dbReference type="EMBL" id="LIAE01010303">
    <property type="protein sequence ID" value="PAV63490.1"/>
    <property type="molecule type" value="Genomic_DNA"/>
</dbReference>
<protein>
    <submittedName>
        <fullName evidence="1">Uncharacterized protein</fullName>
    </submittedName>
</protein>
<dbReference type="Proteomes" id="UP000218231">
    <property type="component" value="Unassembled WGS sequence"/>
</dbReference>
<reference evidence="1 2" key="1">
    <citation type="journal article" date="2017" name="Curr. Biol.">
        <title>Genome architecture and evolution of a unichromosomal asexual nematode.</title>
        <authorList>
            <person name="Fradin H."/>
            <person name="Zegar C."/>
            <person name="Gutwein M."/>
            <person name="Lucas J."/>
            <person name="Kovtun M."/>
            <person name="Corcoran D."/>
            <person name="Baugh L.R."/>
            <person name="Kiontke K."/>
            <person name="Gunsalus K."/>
            <person name="Fitch D.H."/>
            <person name="Piano F."/>
        </authorList>
    </citation>
    <scope>NUCLEOTIDE SEQUENCE [LARGE SCALE GENOMIC DNA]</scope>
    <source>
        <strain evidence="1">PF1309</strain>
    </source>
</reference>
<evidence type="ECO:0000313" key="2">
    <source>
        <dbReference type="Proteomes" id="UP000218231"/>
    </source>
</evidence>
<proteinExistence type="predicted"/>
<name>A0A2A2JP99_9BILA</name>
<sequence length="194" mass="23291">MFSTNEQKLRDIKALMLPVMKRKLGVKAYGLTDDQLFSPQIPSYTKLFEMNMKWNFRLIKPDVPKEKEVEKNKISTIQAFSAKMRRFAEKDIPERVRQLNRVIIDTKMSPKFFESTLEEATDMMKKAVEPYTDEELMIWETTYTNIWRRKLECDPKLTYGEKMRLLKENYIQSQNNWLKRKMSPSEAEKFWVIL</sequence>
<evidence type="ECO:0000313" key="1">
    <source>
        <dbReference type="EMBL" id="PAV63490.1"/>
    </source>
</evidence>